<dbReference type="GO" id="GO:0006952">
    <property type="term" value="P:defense response"/>
    <property type="evidence" value="ECO:0007669"/>
    <property type="project" value="InterPro"/>
</dbReference>
<organism evidence="3 4">
    <name type="scientific">Linum tenue</name>
    <dbReference type="NCBI Taxonomy" id="586396"/>
    <lineage>
        <taxon>Eukaryota</taxon>
        <taxon>Viridiplantae</taxon>
        <taxon>Streptophyta</taxon>
        <taxon>Embryophyta</taxon>
        <taxon>Tracheophyta</taxon>
        <taxon>Spermatophyta</taxon>
        <taxon>Magnoliopsida</taxon>
        <taxon>eudicotyledons</taxon>
        <taxon>Gunneridae</taxon>
        <taxon>Pentapetalae</taxon>
        <taxon>rosids</taxon>
        <taxon>fabids</taxon>
        <taxon>Malpighiales</taxon>
        <taxon>Linaceae</taxon>
        <taxon>Linum</taxon>
    </lineage>
</organism>
<dbReference type="InterPro" id="IPR044750">
    <property type="entry name" value="C2_SRC2/BAP"/>
</dbReference>
<proteinExistence type="predicted"/>
<dbReference type="PANTHER" id="PTHR32246">
    <property type="entry name" value="INGRESSION PROTEIN FIC1"/>
    <property type="match status" value="1"/>
</dbReference>
<evidence type="ECO:0000259" key="2">
    <source>
        <dbReference type="PROSITE" id="PS50004"/>
    </source>
</evidence>
<dbReference type="Pfam" id="PF00168">
    <property type="entry name" value="C2"/>
    <property type="match status" value="1"/>
</dbReference>
<gene>
    <name evidence="3" type="ORF">LITE_LOCUS34240</name>
</gene>
<protein>
    <recommendedName>
        <fullName evidence="2">C2 domain-containing protein</fullName>
    </recommendedName>
</protein>
<accession>A0AAV0NNN1</accession>
<name>A0AAV0NNN1_9ROSI</name>
<dbReference type="Gene3D" id="2.60.40.150">
    <property type="entry name" value="C2 domain"/>
    <property type="match status" value="1"/>
</dbReference>
<evidence type="ECO:0000313" key="3">
    <source>
        <dbReference type="EMBL" id="CAI0459941.1"/>
    </source>
</evidence>
<feature type="domain" description="C2" evidence="2">
    <location>
        <begin position="1"/>
        <end position="115"/>
    </location>
</feature>
<feature type="compositionally biased region" description="Pro residues" evidence="1">
    <location>
        <begin position="179"/>
        <end position="189"/>
    </location>
</feature>
<dbReference type="SMART" id="SM00239">
    <property type="entry name" value="C2"/>
    <property type="match status" value="1"/>
</dbReference>
<reference evidence="3" key="1">
    <citation type="submission" date="2022-08" db="EMBL/GenBank/DDBJ databases">
        <authorList>
            <person name="Gutierrez-Valencia J."/>
        </authorList>
    </citation>
    <scope>NUCLEOTIDE SEQUENCE</scope>
</reference>
<dbReference type="CDD" id="cd04051">
    <property type="entry name" value="C2_SRC2_like"/>
    <property type="match status" value="1"/>
</dbReference>
<evidence type="ECO:0000256" key="1">
    <source>
        <dbReference type="SAM" id="MobiDB-lite"/>
    </source>
</evidence>
<dbReference type="PROSITE" id="PS50004">
    <property type="entry name" value="C2"/>
    <property type="match status" value="1"/>
</dbReference>
<dbReference type="SUPFAM" id="SSF49562">
    <property type="entry name" value="C2 domain (Calcium/lipid-binding domain, CaLB)"/>
    <property type="match status" value="1"/>
</dbReference>
<feature type="compositionally biased region" description="Pro residues" evidence="1">
    <location>
        <begin position="203"/>
        <end position="215"/>
    </location>
</feature>
<feature type="region of interest" description="Disordered" evidence="1">
    <location>
        <begin position="34"/>
        <end position="57"/>
    </location>
</feature>
<feature type="region of interest" description="Disordered" evidence="1">
    <location>
        <begin position="145"/>
        <end position="219"/>
    </location>
</feature>
<dbReference type="EMBL" id="CAMGYJ010000008">
    <property type="protein sequence ID" value="CAI0459941.1"/>
    <property type="molecule type" value="Genomic_DNA"/>
</dbReference>
<keyword evidence="4" id="KW-1185">Reference proteome</keyword>
<feature type="compositionally biased region" description="Low complexity" evidence="1">
    <location>
        <begin position="190"/>
        <end position="202"/>
    </location>
</feature>
<dbReference type="Proteomes" id="UP001154282">
    <property type="component" value="Unassembled WGS sequence"/>
</dbReference>
<dbReference type="PANTHER" id="PTHR32246:SF159">
    <property type="entry name" value="C2 DOMAIN-CONTAINING PROTEIN"/>
    <property type="match status" value="1"/>
</dbReference>
<dbReference type="AlphaFoldDB" id="A0AAV0NNN1"/>
<comment type="caution">
    <text evidence="3">The sequence shown here is derived from an EMBL/GenBank/DDBJ whole genome shotgun (WGS) entry which is preliminary data.</text>
</comment>
<sequence length="301" mass="31708">MECRPIEITIQSAKDLKDVNLLSKMDVYAVASIKGDPKSSKQQKHKTPVDKDCGPNPRWNHRVSFTVDEPSLHQNRLTIKFEIFSDRSLGDREIGEVNVPVKELFDAAAGAAGEKSTTYAVRTPNGKSKGTLTFAYKFGEKFSAPAASPKAVKQDPNQPMMAYPPNLGVGAGGSSGYPPYQPPPPPPPQHGAYPGHPQGGYPYPYPAQPGYPPQPAYGGYPPQPGYGGYPGYPPQPAYGGYGAPMAQRPHKSGGGSGGKMALGVGAGLLGGLLVGDMISDVGDMAAYDAGYGAGFDDGFDF</sequence>
<evidence type="ECO:0000313" key="4">
    <source>
        <dbReference type="Proteomes" id="UP001154282"/>
    </source>
</evidence>
<dbReference type="InterPro" id="IPR000008">
    <property type="entry name" value="C2_dom"/>
</dbReference>
<dbReference type="InterPro" id="IPR035892">
    <property type="entry name" value="C2_domain_sf"/>
</dbReference>